<organism evidence="10 12">
    <name type="scientific">Neospora caninum (strain Liverpool)</name>
    <dbReference type="NCBI Taxonomy" id="572307"/>
    <lineage>
        <taxon>Eukaryota</taxon>
        <taxon>Sar</taxon>
        <taxon>Alveolata</taxon>
        <taxon>Apicomplexa</taxon>
        <taxon>Conoidasida</taxon>
        <taxon>Coccidia</taxon>
        <taxon>Eucoccidiorida</taxon>
        <taxon>Eimeriorina</taxon>
        <taxon>Sarcocystidae</taxon>
        <taxon>Neospora</taxon>
    </lineage>
</organism>
<evidence type="ECO:0000313" key="10">
    <source>
        <dbReference type="EMBL" id="CBZ51217.1"/>
    </source>
</evidence>
<dbReference type="InterPro" id="IPR015421">
    <property type="entry name" value="PyrdxlP-dep_Trfase_major"/>
</dbReference>
<dbReference type="eggNOG" id="KOG1357">
    <property type="taxonomic scope" value="Eukaryota"/>
</dbReference>
<dbReference type="Gene3D" id="3.90.1150.10">
    <property type="entry name" value="Aspartate Aminotransferase, domain 1"/>
    <property type="match status" value="1"/>
</dbReference>
<feature type="domain" description="Aminotransferase class I/classII large" evidence="9">
    <location>
        <begin position="253"/>
        <end position="591"/>
    </location>
</feature>
<keyword evidence="12" id="KW-1185">Reference proteome</keyword>
<dbReference type="AlphaFoldDB" id="F0VC83"/>
<keyword evidence="5 7" id="KW-0663">Pyridoxal phosphate</keyword>
<dbReference type="InterPro" id="IPR015424">
    <property type="entry name" value="PyrdxlP-dep_Trfase"/>
</dbReference>
<dbReference type="PROSITE" id="PS00599">
    <property type="entry name" value="AA_TRANSFER_CLASS_2"/>
    <property type="match status" value="1"/>
</dbReference>
<reference evidence="11" key="4">
    <citation type="journal article" date="2015" name="PLoS ONE">
        <title>Comprehensive Evaluation of Toxoplasma gondii VEG and Neospora caninum LIV Genomes with Tachyzoite Stage Transcriptome and Proteome Defines Novel Transcript Features.</title>
        <authorList>
            <person name="Ramaprasad A."/>
            <person name="Mourier T."/>
            <person name="Naeem R."/>
            <person name="Malas T.B."/>
            <person name="Moussa E."/>
            <person name="Panigrahi A."/>
            <person name="Vermont S.J."/>
            <person name="Otto T.D."/>
            <person name="Wastling J."/>
            <person name="Pain A."/>
        </authorList>
    </citation>
    <scope>NUCLEOTIDE SEQUENCE</scope>
    <source>
        <strain evidence="11">Liverpool</strain>
    </source>
</reference>
<dbReference type="GeneID" id="13440202"/>
<keyword evidence="8" id="KW-0812">Transmembrane</keyword>
<comment type="similarity">
    <text evidence="2 7">Belongs to the class-II pyridoxal-phosphate-dependent aminotransferase family.</text>
</comment>
<name>F0VC83_NEOCL</name>
<gene>
    <name evidence="11" type="ORF">BN1204_042840</name>
    <name evidence="10" type="ORF">NCLIV_042840</name>
</gene>
<evidence type="ECO:0000313" key="11">
    <source>
        <dbReference type="EMBL" id="CEL68531.1"/>
    </source>
</evidence>
<dbReference type="InterPro" id="IPR015422">
    <property type="entry name" value="PyrdxlP-dep_Trfase_small"/>
</dbReference>
<dbReference type="GO" id="GO:0016020">
    <property type="term" value="C:membrane"/>
    <property type="evidence" value="ECO:0007669"/>
    <property type="project" value="GOC"/>
</dbReference>
<dbReference type="OrthoDB" id="65434at2759"/>
<evidence type="ECO:0000256" key="6">
    <source>
        <dbReference type="ARBA" id="ARBA00048528"/>
    </source>
</evidence>
<reference evidence="12" key="3">
    <citation type="journal article" date="2012" name="PLoS Pathog.">
        <title>Comparative genomics of the apicomplexan parasites Toxoplasma gondii and Neospora caninum: Coccidia differing in host range and transmission strategy.</title>
        <authorList>
            <person name="Reid A.J."/>
            <person name="Vermont S.J."/>
            <person name="Cotton J.A."/>
            <person name="Harris D."/>
            <person name="Hill-Cawthorne G.A."/>
            <person name="Konen-Waisman S."/>
            <person name="Latham S.M."/>
            <person name="Mourier T."/>
            <person name="Norton R."/>
            <person name="Quail M.A."/>
            <person name="Sanders M."/>
            <person name="Shanmugam D."/>
            <person name="Sohal A."/>
            <person name="Wasmuth J.D."/>
            <person name="Brunk B."/>
            <person name="Grigg M.E."/>
            <person name="Howard J.C."/>
            <person name="Parkinson J."/>
            <person name="Roos D.S."/>
            <person name="Trees A.J."/>
            <person name="Berriman M."/>
            <person name="Pain A."/>
            <person name="Wastling J.M."/>
        </authorList>
    </citation>
    <scope>NUCLEOTIDE SEQUENCE [LARGE SCALE GENOMIC DNA]</scope>
    <source>
        <strain evidence="12">Liverpool</strain>
    </source>
</reference>
<evidence type="ECO:0000256" key="7">
    <source>
        <dbReference type="RuleBase" id="RU003693"/>
    </source>
</evidence>
<dbReference type="Gene3D" id="3.40.640.10">
    <property type="entry name" value="Type I PLP-dependent aspartate aminotransferase-like (Major domain)"/>
    <property type="match status" value="1"/>
</dbReference>
<dbReference type="InterPro" id="IPR004839">
    <property type="entry name" value="Aminotransferase_I/II_large"/>
</dbReference>
<keyword evidence="8" id="KW-0472">Membrane</keyword>
<dbReference type="InterPro" id="IPR050087">
    <property type="entry name" value="AON_synthase_class-II"/>
</dbReference>
<dbReference type="FunCoup" id="F0VC83">
    <property type="interactions" value="2"/>
</dbReference>
<evidence type="ECO:0000256" key="2">
    <source>
        <dbReference type="ARBA" id="ARBA00008392"/>
    </source>
</evidence>
<comment type="catalytic activity">
    <reaction evidence="6">
        <text>L-serine + hexadecanoyl-CoA + H(+) = 3-oxosphinganine + CO2 + CoA</text>
        <dbReference type="Rhea" id="RHEA:14761"/>
        <dbReference type="ChEBI" id="CHEBI:15378"/>
        <dbReference type="ChEBI" id="CHEBI:16526"/>
        <dbReference type="ChEBI" id="CHEBI:33384"/>
        <dbReference type="ChEBI" id="CHEBI:57287"/>
        <dbReference type="ChEBI" id="CHEBI:57379"/>
        <dbReference type="ChEBI" id="CHEBI:58299"/>
        <dbReference type="EC" id="2.3.1.50"/>
    </reaction>
</comment>
<dbReference type="GO" id="GO:0046513">
    <property type="term" value="P:ceramide biosynthetic process"/>
    <property type="evidence" value="ECO:0007669"/>
    <property type="project" value="TreeGrafter"/>
</dbReference>
<dbReference type="RefSeq" id="XP_003881250.1">
    <property type="nucleotide sequence ID" value="XM_003881201.1"/>
</dbReference>
<evidence type="ECO:0000256" key="8">
    <source>
        <dbReference type="SAM" id="Phobius"/>
    </source>
</evidence>
<dbReference type="EC" id="2.3.1.50" evidence="3"/>
<evidence type="ECO:0000256" key="1">
    <source>
        <dbReference type="ARBA" id="ARBA00001933"/>
    </source>
</evidence>
<protein>
    <recommendedName>
        <fullName evidence="3">serine C-palmitoyltransferase</fullName>
        <ecNumber evidence="3">2.3.1.50</ecNumber>
    </recommendedName>
</protein>
<proteinExistence type="inferred from homology"/>
<dbReference type="InterPro" id="IPR001917">
    <property type="entry name" value="Aminotrans_II_pyridoxalP_BS"/>
</dbReference>
<comment type="cofactor">
    <cofactor evidence="1 7">
        <name>pyridoxal 5'-phosphate</name>
        <dbReference type="ChEBI" id="CHEBI:597326"/>
    </cofactor>
</comment>
<dbReference type="EMBL" id="FR823385">
    <property type="protein sequence ID" value="CBZ51217.1"/>
    <property type="molecule type" value="Genomic_DNA"/>
</dbReference>
<dbReference type="PANTHER" id="PTHR13693:SF3">
    <property type="entry name" value="LD36009P"/>
    <property type="match status" value="1"/>
</dbReference>
<dbReference type="Proteomes" id="UP000007494">
    <property type="component" value="Chromosome IX"/>
</dbReference>
<sequence length="613" mass="68521">MFGSVFVFDSDPMGLGGSRNGEWTKNVDFFYCAFLSASLLGVLLAFFADDVSSGSLRWSWIVMELLPVPRVSSYVAVKDVEGALVKAAKQASGKSQVFAQILTAAHEGTLKDLLAKWFSKLHIRCWFYWQALKLKRTAEGHRHMFYQLQKVLLRLENRKGEKEVQTYLDIKRHMKSKELWPFGFQISDVRNQYITCEGLSAYPMSSYSYLDFMREPLYLRKAYIGFLVCSMLMDGSAHQYETHWCAVGVFRLQVQEAALAAARLWSTGNHGARMVGGNTTILRELEQIVGRFFGREDALLCATGFLATMSSICAVAKKGDLIVGDARLHTSLRVGMKLSGAKEVTFRHNNWQHLAQILGSMRRKYQNCWIIIESVYSMDGDIADLPIVRRLADQYNCRILVDEAHGLGVLGKTGRGLEEHFNMPGAVDVIAGTFSKSIGGIGGFITGDRDLIEFLEFHAPGSVFSAPLTAYSAGGAKKAFELMQGKQRWRIAKAQENALYLRRALRTGNGNWPTDYPADRKYEVEGADCTTVIPVVFPNDPYRLCGVTRSLLSKGWAVAAAMHPACPLMRPRIRVTATAAYTKEIMDKFVKDLVKTTVELLPTPELENGPITF</sequence>
<evidence type="ECO:0000256" key="5">
    <source>
        <dbReference type="ARBA" id="ARBA00022898"/>
    </source>
</evidence>
<dbReference type="GO" id="GO:0004758">
    <property type="term" value="F:serine C-palmitoyltransferase activity"/>
    <property type="evidence" value="ECO:0007669"/>
    <property type="project" value="UniProtKB-EC"/>
</dbReference>
<reference evidence="10" key="1">
    <citation type="submission" date="2011-02" db="EMBL/GenBank/DDBJ databases">
        <authorList>
            <person name="Aslett M."/>
        </authorList>
    </citation>
    <scope>NUCLEOTIDE SEQUENCE</scope>
    <source>
        <strain evidence="10">Liverpool</strain>
    </source>
</reference>
<evidence type="ECO:0000313" key="12">
    <source>
        <dbReference type="Proteomes" id="UP000007494"/>
    </source>
</evidence>
<dbReference type="VEuPathDB" id="ToxoDB:NCLIV_042840"/>
<dbReference type="InParanoid" id="F0VC83"/>
<dbReference type="Pfam" id="PF00155">
    <property type="entry name" value="Aminotran_1_2"/>
    <property type="match status" value="1"/>
</dbReference>
<feature type="transmembrane region" description="Helical" evidence="8">
    <location>
        <begin position="29"/>
        <end position="48"/>
    </location>
</feature>
<keyword evidence="4" id="KW-0808">Transferase</keyword>
<keyword evidence="8" id="KW-1133">Transmembrane helix</keyword>
<dbReference type="SUPFAM" id="SSF53383">
    <property type="entry name" value="PLP-dependent transferases"/>
    <property type="match status" value="1"/>
</dbReference>
<reference evidence="10" key="2">
    <citation type="submission" date="2011-03" db="EMBL/GenBank/DDBJ databases">
        <title>Comparative genomics and transcriptomics of Neospora caninum and Toxoplasma gondii.</title>
        <authorList>
            <person name="Reid A.J."/>
            <person name="Sohal A."/>
            <person name="Harris D."/>
            <person name="Quail M."/>
            <person name="Sanders M."/>
            <person name="Berriman M."/>
            <person name="Wastling J.M."/>
            <person name="Pain A."/>
        </authorList>
    </citation>
    <scope>NUCLEOTIDE SEQUENCE</scope>
    <source>
        <strain evidence="10">Liverpool</strain>
    </source>
</reference>
<evidence type="ECO:0000256" key="3">
    <source>
        <dbReference type="ARBA" id="ARBA00013220"/>
    </source>
</evidence>
<dbReference type="GO" id="GO:0017059">
    <property type="term" value="C:serine palmitoyltransferase complex"/>
    <property type="evidence" value="ECO:0007669"/>
    <property type="project" value="TreeGrafter"/>
</dbReference>
<evidence type="ECO:0000259" key="9">
    <source>
        <dbReference type="Pfam" id="PF00155"/>
    </source>
</evidence>
<dbReference type="OMA" id="MDCWIVI"/>
<accession>F0VC83</accession>
<evidence type="ECO:0000256" key="4">
    <source>
        <dbReference type="ARBA" id="ARBA00022679"/>
    </source>
</evidence>
<dbReference type="GO" id="GO:0046512">
    <property type="term" value="P:sphingosine biosynthetic process"/>
    <property type="evidence" value="ECO:0007669"/>
    <property type="project" value="TreeGrafter"/>
</dbReference>
<dbReference type="EMBL" id="LN714484">
    <property type="protein sequence ID" value="CEL68531.1"/>
    <property type="molecule type" value="Genomic_DNA"/>
</dbReference>
<dbReference type="PANTHER" id="PTHR13693">
    <property type="entry name" value="CLASS II AMINOTRANSFERASE/8-AMINO-7-OXONONANOATE SYNTHASE"/>
    <property type="match status" value="1"/>
</dbReference>
<dbReference type="GO" id="GO:0030170">
    <property type="term" value="F:pyridoxal phosphate binding"/>
    <property type="evidence" value="ECO:0007669"/>
    <property type="project" value="InterPro"/>
</dbReference>